<dbReference type="AlphaFoldDB" id="A0A200QI37"/>
<evidence type="ECO:0000259" key="1">
    <source>
        <dbReference type="Pfam" id="PF26138"/>
    </source>
</evidence>
<gene>
    <name evidence="2" type="ORF">BVC80_1591g31</name>
</gene>
<comment type="caution">
    <text evidence="2">The sequence shown here is derived from an EMBL/GenBank/DDBJ whole genome shotgun (WGS) entry which is preliminary data.</text>
</comment>
<dbReference type="InterPro" id="IPR045249">
    <property type="entry name" value="HARBI1-like"/>
</dbReference>
<sequence>MQQLNKRETLDPSLYHDRSAPIFSKLSHLLPHTDHTVFERGAKIFLVPTTYLFCCSGTLCKDLFRILMANLHDEQSRKRKAITVMGFIISIKSMARARLLDIPREPYSLNKPGRELYIDSILLDDVKCRDNLRMGISAFNRLCTLMKEKGLLADTKNCLAEEQLMRCLHLLGHNVRHRVLEGRFFRSRETISRQFGECLTGILRLYKCLVADHADKIYSSTQLQITSDSRFSHYFKARIGNKRDNGWKDSVWKTLLDAIFEKTQVHVEKKHAES</sequence>
<accession>A0A200QI37</accession>
<dbReference type="InParanoid" id="A0A200QI37"/>
<evidence type="ECO:0000313" key="3">
    <source>
        <dbReference type="Proteomes" id="UP000195402"/>
    </source>
</evidence>
<dbReference type="Pfam" id="PF26138">
    <property type="entry name" value="DUF8040"/>
    <property type="match status" value="1"/>
</dbReference>
<dbReference type="InterPro" id="IPR058353">
    <property type="entry name" value="DUF8040"/>
</dbReference>
<proteinExistence type="predicted"/>
<dbReference type="EMBL" id="MVGT01002031">
    <property type="protein sequence ID" value="OVA10124.1"/>
    <property type="molecule type" value="Genomic_DNA"/>
</dbReference>
<dbReference type="PANTHER" id="PTHR22930:SF259">
    <property type="entry name" value="OS08G0106900 PROTEIN"/>
    <property type="match status" value="1"/>
</dbReference>
<organism evidence="2 3">
    <name type="scientific">Macleaya cordata</name>
    <name type="common">Five-seeded plume-poppy</name>
    <name type="synonym">Bocconia cordata</name>
    <dbReference type="NCBI Taxonomy" id="56857"/>
    <lineage>
        <taxon>Eukaryota</taxon>
        <taxon>Viridiplantae</taxon>
        <taxon>Streptophyta</taxon>
        <taxon>Embryophyta</taxon>
        <taxon>Tracheophyta</taxon>
        <taxon>Spermatophyta</taxon>
        <taxon>Magnoliopsida</taxon>
        <taxon>Ranunculales</taxon>
        <taxon>Papaveraceae</taxon>
        <taxon>Papaveroideae</taxon>
        <taxon>Macleaya</taxon>
    </lineage>
</organism>
<protein>
    <recommendedName>
        <fullName evidence="1">DUF8040 domain-containing protein</fullName>
    </recommendedName>
</protein>
<keyword evidence="3" id="KW-1185">Reference proteome</keyword>
<name>A0A200QI37_MACCD</name>
<evidence type="ECO:0000313" key="2">
    <source>
        <dbReference type="EMBL" id="OVA10124.1"/>
    </source>
</evidence>
<feature type="domain" description="DUF8040" evidence="1">
    <location>
        <begin position="117"/>
        <end position="203"/>
    </location>
</feature>
<dbReference type="Proteomes" id="UP000195402">
    <property type="component" value="Unassembled WGS sequence"/>
</dbReference>
<dbReference type="STRING" id="56857.A0A200QI37"/>
<dbReference type="PANTHER" id="PTHR22930">
    <property type="match status" value="1"/>
</dbReference>
<reference evidence="2 3" key="1">
    <citation type="journal article" date="2017" name="Mol. Plant">
        <title>The Genome of Medicinal Plant Macleaya cordata Provides New Insights into Benzylisoquinoline Alkaloids Metabolism.</title>
        <authorList>
            <person name="Liu X."/>
            <person name="Liu Y."/>
            <person name="Huang P."/>
            <person name="Ma Y."/>
            <person name="Qing Z."/>
            <person name="Tang Q."/>
            <person name="Cao H."/>
            <person name="Cheng P."/>
            <person name="Zheng Y."/>
            <person name="Yuan Z."/>
            <person name="Zhou Y."/>
            <person name="Liu J."/>
            <person name="Tang Z."/>
            <person name="Zhuo Y."/>
            <person name="Zhang Y."/>
            <person name="Yu L."/>
            <person name="Huang J."/>
            <person name="Yang P."/>
            <person name="Peng Q."/>
            <person name="Zhang J."/>
            <person name="Jiang W."/>
            <person name="Zhang Z."/>
            <person name="Lin K."/>
            <person name="Ro D.K."/>
            <person name="Chen X."/>
            <person name="Xiong X."/>
            <person name="Shang Y."/>
            <person name="Huang S."/>
            <person name="Zeng J."/>
        </authorList>
    </citation>
    <scope>NUCLEOTIDE SEQUENCE [LARGE SCALE GENOMIC DNA]</scope>
    <source>
        <strain evidence="3">cv. BLH2017</strain>
        <tissue evidence="2">Root</tissue>
    </source>
</reference>
<dbReference type="OrthoDB" id="1851308at2759"/>